<reference evidence="1 2" key="2">
    <citation type="journal article" date="2015" name="Eukaryot. Cell">
        <title>Asexual propagation of a virulent clone complex in a human and feline outbreak of sporotrichosis.</title>
        <authorList>
            <person name="Teixeira Mde M."/>
            <person name="Rodrigues A.M."/>
            <person name="Tsui C.K."/>
            <person name="de Almeida L.G."/>
            <person name="Van Diepeningen A.D."/>
            <person name="van den Ende B.G."/>
            <person name="Fernandes G.F."/>
            <person name="Kano R."/>
            <person name="Hamelin R.C."/>
            <person name="Lopes-Bezerra L.M."/>
            <person name="Vasconcelos A.T."/>
            <person name="de Hoog S."/>
            <person name="de Camargo Z.P."/>
            <person name="Felipe M.S."/>
        </authorList>
    </citation>
    <scope>NUCLEOTIDE SEQUENCE [LARGE SCALE GENOMIC DNA]</scope>
    <source>
        <strain evidence="1 2">1099-18</strain>
    </source>
</reference>
<dbReference type="EMBL" id="AXCR01000007">
    <property type="protein sequence ID" value="KJR84891.1"/>
    <property type="molecule type" value="Genomic_DNA"/>
</dbReference>
<accession>A0A0F2M9Q1</accession>
<organism evidence="1 2">
    <name type="scientific">Sporothrix schenckii 1099-18</name>
    <dbReference type="NCBI Taxonomy" id="1397361"/>
    <lineage>
        <taxon>Eukaryota</taxon>
        <taxon>Fungi</taxon>
        <taxon>Dikarya</taxon>
        <taxon>Ascomycota</taxon>
        <taxon>Pezizomycotina</taxon>
        <taxon>Sordariomycetes</taxon>
        <taxon>Sordariomycetidae</taxon>
        <taxon>Ophiostomatales</taxon>
        <taxon>Ophiostomataceae</taxon>
        <taxon>Sporothrix</taxon>
    </lineage>
</organism>
<evidence type="ECO:0000313" key="1">
    <source>
        <dbReference type="EMBL" id="KJR84891.1"/>
    </source>
</evidence>
<proteinExistence type="predicted"/>
<reference evidence="1 2" key="1">
    <citation type="journal article" date="2014" name="BMC Genomics">
        <title>Comparative genomics of the major fungal agents of human and animal Sporotrichosis: Sporothrix schenckii and Sporothrix brasiliensis.</title>
        <authorList>
            <person name="Teixeira M.M."/>
            <person name="de Almeida L.G."/>
            <person name="Kubitschek-Barreira P."/>
            <person name="Alves F.L."/>
            <person name="Kioshima E.S."/>
            <person name="Abadio A.K."/>
            <person name="Fernandes L."/>
            <person name="Derengowski L.S."/>
            <person name="Ferreira K.S."/>
            <person name="Souza R.C."/>
            <person name="Ruiz J.C."/>
            <person name="de Andrade N.C."/>
            <person name="Paes H.C."/>
            <person name="Nicola A.M."/>
            <person name="Albuquerque P."/>
            <person name="Gerber A.L."/>
            <person name="Martins V.P."/>
            <person name="Peconick L.D."/>
            <person name="Neto A.V."/>
            <person name="Chaucanez C.B."/>
            <person name="Silva P.A."/>
            <person name="Cunha O.L."/>
            <person name="de Oliveira F.F."/>
            <person name="dos Santos T.C."/>
            <person name="Barros A.L."/>
            <person name="Soares M.A."/>
            <person name="de Oliveira L.M."/>
            <person name="Marini M.M."/>
            <person name="Villalobos-Duno H."/>
            <person name="Cunha M.M."/>
            <person name="de Hoog S."/>
            <person name="da Silveira J.F."/>
            <person name="Henrissat B."/>
            <person name="Nino-Vega G.A."/>
            <person name="Cisalpino P.S."/>
            <person name="Mora-Montes H.M."/>
            <person name="Almeida S.R."/>
            <person name="Stajich J.E."/>
            <person name="Lopes-Bezerra L.M."/>
            <person name="Vasconcelos A.T."/>
            <person name="Felipe M.S."/>
        </authorList>
    </citation>
    <scope>NUCLEOTIDE SEQUENCE [LARGE SCALE GENOMIC DNA]</scope>
    <source>
        <strain evidence="1 2">1099-18</strain>
    </source>
</reference>
<dbReference type="Proteomes" id="UP000033710">
    <property type="component" value="Unassembled WGS sequence"/>
</dbReference>
<gene>
    <name evidence="1" type="ORF">SPSK_10922</name>
</gene>
<comment type="caution">
    <text evidence="1">The sequence shown here is derived from an EMBL/GenBank/DDBJ whole genome shotgun (WGS) entry which is preliminary data.</text>
</comment>
<dbReference type="AlphaFoldDB" id="A0A0F2M9Q1"/>
<sequence>MALHSRLHLEHLSFTVQEVVNDGTIWQPASGDEAQIWVSFIPGKYFGPMSEGSDVSAVPRPAIANNKLSHVVLVGSTIGLRLFALYVVQYGGESTPPYMKGCAEPVRKRAVVIGIMANNAKETIACHT</sequence>
<evidence type="ECO:0000313" key="2">
    <source>
        <dbReference type="Proteomes" id="UP000033710"/>
    </source>
</evidence>
<protein>
    <submittedName>
        <fullName evidence="1">Uncharacterized protein</fullName>
    </submittedName>
</protein>
<dbReference type="GeneID" id="27672432"/>
<name>A0A0F2M9Q1_SPOSC</name>
<dbReference type="RefSeq" id="XP_016587567.1">
    <property type="nucleotide sequence ID" value="XM_016737155.1"/>
</dbReference>
<dbReference type="KEGG" id="ssck:SPSK_10922"/>
<dbReference type="VEuPathDB" id="FungiDB:SPSK_10922"/>